<dbReference type="GO" id="GO:0051007">
    <property type="term" value="F:squalene-hopene cyclase activity"/>
    <property type="evidence" value="ECO:0007669"/>
    <property type="project" value="UniProtKB-EC"/>
</dbReference>
<keyword evidence="2" id="KW-0413">Isomerase</keyword>
<keyword evidence="1" id="KW-0732">Signal</keyword>
<evidence type="ECO:0000313" key="3">
    <source>
        <dbReference type="Proteomes" id="UP000536179"/>
    </source>
</evidence>
<proteinExistence type="predicted"/>
<reference evidence="2 3" key="1">
    <citation type="submission" date="2020-08" db="EMBL/GenBank/DDBJ databases">
        <title>Genomic Encyclopedia of Type Strains, Phase III (KMG-III): the genomes of soil and plant-associated and newly described type strains.</title>
        <authorList>
            <person name="Whitman W."/>
        </authorList>
    </citation>
    <scope>NUCLEOTIDE SEQUENCE [LARGE SCALE GENOMIC DNA]</scope>
    <source>
        <strain evidence="2 3">CECT 8075</strain>
    </source>
</reference>
<evidence type="ECO:0000256" key="1">
    <source>
        <dbReference type="SAM" id="SignalP"/>
    </source>
</evidence>
<dbReference type="EC" id="4.2.1.129" evidence="2"/>
<dbReference type="AlphaFoldDB" id="A0A7W5E4U8"/>
<sequence>MIHRLSMTATPFVVAAALSAVPFTHGNLARAESPEQGVAATTEAEQGGNLDRRINVLVDRGIEFLRTRGQNENGAFSGETGAAVTGLCVRAILEHRPAAVNNDPVVKKSLEFLESKIQPDGGIYETGSRYRNYETSSAVLALVAASEAAGDAGDGHRKYDSILRRAEMFLKEIQWDEGEGVTPSDTAYGGAGYGSHSRPDLSNTSFLVEALHELGNDAEDEAIQKALNFVARTQNLSPPEGAAAGNDTAHGEKIGDGGFYYTPAAGGESKAGEEVNGGLRSYGSMTYAGLKSMIYAGLTPEDPRVEAALGFIRKNYSLEKNPGMGPQGLFYYYHTFAKALDVAGLEVVDAEGGKVHDWRVELVDTLESLQQQDGSWVNRDSDRWMEGDRQLVTAYCLLALSHAKSDASR</sequence>
<name>A0A7W5E4U8_9BACT</name>
<accession>A0A7W5E4U8</accession>
<dbReference type="GO" id="GO:0016829">
    <property type="term" value="F:lyase activity"/>
    <property type="evidence" value="ECO:0007669"/>
    <property type="project" value="UniProtKB-KW"/>
</dbReference>
<dbReference type="InterPro" id="IPR008930">
    <property type="entry name" value="Terpenoid_cyclase/PrenylTrfase"/>
</dbReference>
<dbReference type="CDD" id="cd00688">
    <property type="entry name" value="ISOPREN_C2_like"/>
    <property type="match status" value="1"/>
</dbReference>
<evidence type="ECO:0000313" key="2">
    <source>
        <dbReference type="EMBL" id="MBB3210194.1"/>
    </source>
</evidence>
<protein>
    <submittedName>
        <fullName evidence="2">Squalene-hopene/tetraprenyl-beta-curcumene cyclase</fullName>
        <ecNumber evidence="2">4.2.1.129</ecNumber>
        <ecNumber evidence="2">5.4.99.17</ecNumber>
    </submittedName>
</protein>
<dbReference type="Proteomes" id="UP000536179">
    <property type="component" value="Unassembled WGS sequence"/>
</dbReference>
<dbReference type="EC" id="5.4.99.17" evidence="2"/>
<comment type="caution">
    <text evidence="2">The sequence shown here is derived from an EMBL/GenBank/DDBJ whole genome shotgun (WGS) entry which is preliminary data.</text>
</comment>
<feature type="chain" id="PRO_5031070452" evidence="1">
    <location>
        <begin position="21"/>
        <end position="409"/>
    </location>
</feature>
<dbReference type="EMBL" id="JACHXU010000033">
    <property type="protein sequence ID" value="MBB3210194.1"/>
    <property type="molecule type" value="Genomic_DNA"/>
</dbReference>
<gene>
    <name evidence="2" type="ORF">FHS27_006040</name>
</gene>
<dbReference type="SUPFAM" id="SSF48239">
    <property type="entry name" value="Terpenoid cyclases/Protein prenyltransferases"/>
    <property type="match status" value="1"/>
</dbReference>
<keyword evidence="2" id="KW-0456">Lyase</keyword>
<keyword evidence="3" id="KW-1185">Reference proteome</keyword>
<dbReference type="Gene3D" id="1.50.10.20">
    <property type="match status" value="2"/>
</dbReference>
<organism evidence="2 3">
    <name type="scientific">Aporhodopirellula rubra</name>
    <dbReference type="NCBI Taxonomy" id="980271"/>
    <lineage>
        <taxon>Bacteria</taxon>
        <taxon>Pseudomonadati</taxon>
        <taxon>Planctomycetota</taxon>
        <taxon>Planctomycetia</taxon>
        <taxon>Pirellulales</taxon>
        <taxon>Pirellulaceae</taxon>
        <taxon>Aporhodopirellula</taxon>
    </lineage>
</organism>
<feature type="signal peptide" evidence="1">
    <location>
        <begin position="1"/>
        <end position="20"/>
    </location>
</feature>